<organism evidence="3 4">
    <name type="scientific">Leifsonia shinshuensis</name>
    <dbReference type="NCBI Taxonomy" id="150026"/>
    <lineage>
        <taxon>Bacteria</taxon>
        <taxon>Bacillati</taxon>
        <taxon>Actinomycetota</taxon>
        <taxon>Actinomycetes</taxon>
        <taxon>Micrococcales</taxon>
        <taxon>Microbacteriaceae</taxon>
        <taxon>Leifsonia</taxon>
    </lineage>
</organism>
<gene>
    <name evidence="3" type="ORF">HNR13_003722</name>
</gene>
<comment type="caution">
    <text evidence="3">The sequence shown here is derived from an EMBL/GenBank/DDBJ whole genome shotgun (WGS) entry which is preliminary data.</text>
</comment>
<keyword evidence="2" id="KW-0812">Transmembrane</keyword>
<sequence>MTIASKPPAEQDGPAEQAAGPTEQLAGPAQRVAAPAGVDRSTEVLARAHGVQLIGAMRGSGYREPPSLARRGDGQVLQLTPLLFAILDEVDGTRDIAGIAERVSARVGRAIRPEDVAHLVDSSLRPLGLLTRADGGEPEVKRSSPLLGLRLRKEITDPDRTRRLTAPFARLFHPLVVVPVICLFVAACWWLLMVQGLAAATYHAFQDPGVLLLIVAVTVLSAGFHEFGHAAAARYGGATPGRMGMGLYLFWPAFFTDVTDSYRLGRVGRVRTDLGGLYFNAIVAVAIVGVWLATRWDALLLVVLTQLLQMVHQLLPTVRFDGYHVLADLTGVPDLFQRIGPTLLGLLPWRWRRPESRTLRPWARAVVSVWVLVVVPMLLFSLVAMVLTLPRVIATAWAALAERGHTLALEFGRGDVAAGAAQLVLILATAIPILGTLYILVRLGRTGLVRLWTGTRGRPVRRGVAAALVLALIGGLAFAWWPAPQTYRPIQPYERGTLSDILAPASLESGRLSAGSTGAVQTIWPGTGPRPTADHPQLAMVLVPRDGRSPSWVFPFNKPAPPRPGDNQALAVNTTNGSTLYDVAFALVWVTGGQSALNTNSAYAFAHCSGCTTVAVAFQVVIVVGETHVVVPQNLSAAANYGCVDCVTAALANQLVLTVSGPPDAATMSRIAALWAKIMAFSHNLQGLGLSEVQAQLLVYEQELKDIIARDPAAIHVPGSGPTFAPAPAPAPSPAPTGPNAPGSTPGPTMNPAPAPAPAPAQTGTPAPQPTGTPAPAATPTPVPTATP</sequence>
<feature type="compositionally biased region" description="Pro residues" evidence="1">
    <location>
        <begin position="725"/>
        <end position="739"/>
    </location>
</feature>
<name>A0A853D441_9MICO</name>
<keyword evidence="2" id="KW-1133">Transmembrane helix</keyword>
<feature type="transmembrane region" description="Helical" evidence="2">
    <location>
        <begin position="462"/>
        <end position="481"/>
    </location>
</feature>
<dbReference type="GO" id="GO:0006508">
    <property type="term" value="P:proteolysis"/>
    <property type="evidence" value="ECO:0007669"/>
    <property type="project" value="UniProtKB-KW"/>
</dbReference>
<feature type="transmembrane region" description="Helical" evidence="2">
    <location>
        <begin position="204"/>
        <end position="223"/>
    </location>
</feature>
<dbReference type="Proteomes" id="UP000578352">
    <property type="component" value="Unassembled WGS sequence"/>
</dbReference>
<feature type="region of interest" description="Disordered" evidence="1">
    <location>
        <begin position="1"/>
        <end position="38"/>
    </location>
</feature>
<feature type="transmembrane region" description="Helical" evidence="2">
    <location>
        <begin position="416"/>
        <end position="441"/>
    </location>
</feature>
<keyword evidence="2" id="KW-0472">Membrane</keyword>
<keyword evidence="3" id="KW-0378">Hydrolase</keyword>
<dbReference type="RefSeq" id="WP_179608154.1">
    <property type="nucleotide sequence ID" value="NZ_BAABEH010000001.1"/>
</dbReference>
<feature type="compositionally biased region" description="Pro residues" evidence="1">
    <location>
        <begin position="767"/>
        <end position="788"/>
    </location>
</feature>
<feature type="compositionally biased region" description="Pro residues" evidence="1">
    <location>
        <begin position="749"/>
        <end position="759"/>
    </location>
</feature>
<keyword evidence="3" id="KW-0482">Metalloprotease</keyword>
<protein>
    <submittedName>
        <fullName evidence="3">Putative peptide zinc metalloprotease protein</fullName>
    </submittedName>
</protein>
<dbReference type="EMBL" id="JACCFL010000001">
    <property type="protein sequence ID" value="NYJ25435.1"/>
    <property type="molecule type" value="Genomic_DNA"/>
</dbReference>
<keyword evidence="3" id="KW-0645">Protease</keyword>
<evidence type="ECO:0000313" key="3">
    <source>
        <dbReference type="EMBL" id="NYJ25435.1"/>
    </source>
</evidence>
<accession>A0A853D441</accession>
<dbReference type="AlphaFoldDB" id="A0A853D441"/>
<feature type="region of interest" description="Disordered" evidence="1">
    <location>
        <begin position="719"/>
        <end position="788"/>
    </location>
</feature>
<reference evidence="3 4" key="1">
    <citation type="submission" date="2020-07" db="EMBL/GenBank/DDBJ databases">
        <title>Sequencing the genomes of 1000 actinobacteria strains.</title>
        <authorList>
            <person name="Klenk H.-P."/>
        </authorList>
    </citation>
    <scope>NUCLEOTIDE SEQUENCE [LARGE SCALE GENOMIC DNA]</scope>
    <source>
        <strain evidence="3 4">DSM 15165</strain>
    </source>
</reference>
<feature type="transmembrane region" description="Helical" evidence="2">
    <location>
        <begin position="235"/>
        <end position="255"/>
    </location>
</feature>
<evidence type="ECO:0000256" key="2">
    <source>
        <dbReference type="SAM" id="Phobius"/>
    </source>
</evidence>
<evidence type="ECO:0000256" key="1">
    <source>
        <dbReference type="SAM" id="MobiDB-lite"/>
    </source>
</evidence>
<feature type="transmembrane region" description="Helical" evidence="2">
    <location>
        <begin position="275"/>
        <end position="293"/>
    </location>
</feature>
<feature type="transmembrane region" description="Helical" evidence="2">
    <location>
        <begin position="363"/>
        <end position="387"/>
    </location>
</feature>
<evidence type="ECO:0000313" key="4">
    <source>
        <dbReference type="Proteomes" id="UP000578352"/>
    </source>
</evidence>
<feature type="transmembrane region" description="Helical" evidence="2">
    <location>
        <begin position="171"/>
        <end position="192"/>
    </location>
</feature>
<proteinExistence type="predicted"/>
<dbReference type="GO" id="GO:0008237">
    <property type="term" value="F:metallopeptidase activity"/>
    <property type="evidence" value="ECO:0007669"/>
    <property type="project" value="UniProtKB-KW"/>
</dbReference>